<dbReference type="GO" id="GO:0008168">
    <property type="term" value="F:methyltransferase activity"/>
    <property type="evidence" value="ECO:0000318"/>
    <property type="project" value="GO_Central"/>
</dbReference>
<dbReference type="DNASU" id="1192971"/>
<feature type="binding site" evidence="4">
    <location>
        <position position="18"/>
    </location>
    <ligand>
        <name>S-adenosyl-L-methionine</name>
        <dbReference type="ChEBI" id="CHEBI:59789"/>
    </ligand>
</feature>
<dbReference type="PDB" id="3DH0">
    <property type="method" value="X-ray"/>
    <property type="resolution" value="2.72 A"/>
    <property type="chains" value="A/B=2-209"/>
</dbReference>
<dbReference type="CDD" id="cd02440">
    <property type="entry name" value="AdoMet_MTases"/>
    <property type="match status" value="1"/>
</dbReference>
<evidence type="ECO:0000259" key="1">
    <source>
        <dbReference type="Pfam" id="PF13847"/>
    </source>
</evidence>
<name>O67440_AQUAE</name>
<dbReference type="PIR" id="F70426">
    <property type="entry name" value="F70426"/>
</dbReference>
<reference evidence="4" key="2">
    <citation type="submission" date="2008-06" db="PDB data bank">
        <title>Crystal structure of a SAM dependent methyltransferase from Aquifex aeolicus.</title>
        <authorList>
            <person name="Agarwal R."/>
            <person name="Burley S.K."/>
            <person name="Swaminathan S."/>
        </authorList>
    </citation>
    <scope>X-RAY CRYSTALLOGRAPHY (2.72 ANGSTROMS) OF 2-209 IN COMPLEX WITH S-ADENOSYL-L-METHIONINE</scope>
</reference>
<sequence length="210" mass="24019">MAHKFDPSKIKKLDDPSRLELFDPEKVLKEFGLKEGMTVLDVGTGAGFYLPYLSKMVGEKGKVYAIDVQEEMVNYAWEKVNKLGLKNVEVLKSEENKIPLPDNTVDFIFMAFTFHELSEPLKFLEELKRVAKPFAYLAIIDWKKEERDKGPPPEEVYSEWEVGLILEDAGIRVGRVVEVGKYCFGVYAMIVKQEEENPLMNVPFKIPPGL</sequence>
<dbReference type="HOGENOM" id="CLU_037990_16_1_0"/>
<protein>
    <recommendedName>
        <fullName evidence="1">Methyltransferase domain-containing protein</fullName>
    </recommendedName>
</protein>
<dbReference type="Proteomes" id="UP000000798">
    <property type="component" value="Chromosome"/>
</dbReference>
<dbReference type="AlphaFoldDB" id="O67440"/>
<dbReference type="InterPro" id="IPR025714">
    <property type="entry name" value="Methyltranfer_dom"/>
</dbReference>
<dbReference type="EvolutionaryTrace" id="O67440"/>
<proteinExistence type="evidence at protein level"/>
<dbReference type="Pfam" id="PF13847">
    <property type="entry name" value="Methyltransf_31"/>
    <property type="match status" value="1"/>
</dbReference>
<dbReference type="FunCoup" id="O67440">
    <property type="interactions" value="371"/>
</dbReference>
<keyword evidence="3" id="KW-1185">Reference proteome</keyword>
<dbReference type="InterPro" id="IPR029063">
    <property type="entry name" value="SAM-dependent_MTases_sf"/>
</dbReference>
<evidence type="ECO:0000313" key="3">
    <source>
        <dbReference type="Proteomes" id="UP000000798"/>
    </source>
</evidence>
<feature type="binding site" evidence="4">
    <location>
        <position position="113"/>
    </location>
    <ligand>
        <name>S-adenosyl-L-methionine</name>
        <dbReference type="ChEBI" id="CHEBI:59789"/>
    </ligand>
</feature>
<dbReference type="RefSeq" id="WP_010880943.1">
    <property type="nucleotide sequence ID" value="NC_000918.1"/>
</dbReference>
<dbReference type="STRING" id="224324.aq_1457"/>
<dbReference type="PDBsum" id="3DH0"/>
<dbReference type="KEGG" id="aae:aq_1457"/>
<evidence type="ECO:0000313" key="2">
    <source>
        <dbReference type="EMBL" id="AAC07408.1"/>
    </source>
</evidence>
<feature type="binding site" evidence="4">
    <location>
        <position position="4"/>
    </location>
    <ligand>
        <name>S-adenosyl-L-methionine</name>
        <dbReference type="ChEBI" id="CHEBI:59789"/>
    </ligand>
</feature>
<dbReference type="EMBL" id="AE000657">
    <property type="protein sequence ID" value="AAC07408.1"/>
    <property type="molecule type" value="Genomic_DNA"/>
</dbReference>
<dbReference type="SMR" id="O67440"/>
<accession>O67440</accession>
<gene>
    <name evidence="2" type="ordered locus">aq_1457</name>
</gene>
<feature type="binding site" evidence="4">
    <location>
        <position position="67"/>
    </location>
    <ligand>
        <name>S-adenosyl-L-methionine</name>
        <dbReference type="ChEBI" id="CHEBI:59789"/>
    </ligand>
</feature>
<dbReference type="Gene3D" id="3.40.50.150">
    <property type="entry name" value="Vaccinia Virus protein VP39"/>
    <property type="match status" value="1"/>
</dbReference>
<feature type="domain" description="Methyltransferase" evidence="1">
    <location>
        <begin position="34"/>
        <end position="143"/>
    </location>
</feature>
<dbReference type="SUPFAM" id="SSF53335">
    <property type="entry name" value="S-adenosyl-L-methionine-dependent methyltransferases"/>
    <property type="match status" value="1"/>
</dbReference>
<evidence type="ECO:0007829" key="4">
    <source>
        <dbReference type="PDB" id="3DH0"/>
    </source>
</evidence>
<dbReference type="OrthoDB" id="9784101at2"/>
<dbReference type="PANTHER" id="PTHR43861">
    <property type="entry name" value="TRANS-ACONITATE 2-METHYLTRANSFERASE-RELATED"/>
    <property type="match status" value="1"/>
</dbReference>
<dbReference type="InParanoid" id="O67440"/>
<keyword evidence="4" id="KW-0949">S-adenosyl-L-methionine</keyword>
<keyword evidence="4" id="KW-0002">3D-structure</keyword>
<reference evidence="2 3" key="1">
    <citation type="journal article" date="1998" name="Nature">
        <title>The complete genome of the hyperthermophilic bacterium Aquifex aeolicus.</title>
        <authorList>
            <person name="Deckert G."/>
            <person name="Warren P.V."/>
            <person name="Gaasterland T."/>
            <person name="Young W.G."/>
            <person name="Lenox A.L."/>
            <person name="Graham D.E."/>
            <person name="Overbeek R."/>
            <person name="Snead M.A."/>
            <person name="Keller M."/>
            <person name="Aujay M."/>
            <person name="Huber R."/>
            <person name="Feldman R.A."/>
            <person name="Short J.M."/>
            <person name="Olson G.J."/>
            <person name="Swanson R.V."/>
        </authorList>
    </citation>
    <scope>NUCLEOTIDE SEQUENCE [LARGE SCALE GENOMIC DNA]</scope>
    <source>
        <strain evidence="2 3">VF5</strain>
    </source>
</reference>
<feature type="binding site" evidence="4">
    <location>
        <position position="95"/>
    </location>
    <ligand>
        <name>S-adenosyl-L-methionine</name>
        <dbReference type="ChEBI" id="CHEBI:59789"/>
    </ligand>
</feature>
<organism evidence="2 3">
    <name type="scientific">Aquifex aeolicus (strain VF5)</name>
    <dbReference type="NCBI Taxonomy" id="224324"/>
    <lineage>
        <taxon>Bacteria</taxon>
        <taxon>Pseudomonadati</taxon>
        <taxon>Aquificota</taxon>
        <taxon>Aquificia</taxon>
        <taxon>Aquificales</taxon>
        <taxon>Aquificaceae</taxon>
        <taxon>Aquifex</taxon>
    </lineage>
</organism>
<dbReference type="eggNOG" id="COG2226">
    <property type="taxonomic scope" value="Bacteria"/>
</dbReference>
<dbReference type="EnsemblBacteria" id="AAC07408">
    <property type="protein sequence ID" value="AAC07408"/>
    <property type="gene ID" value="aq_1457"/>
</dbReference>